<proteinExistence type="inferred from homology"/>
<dbReference type="PROSITE" id="PS00092">
    <property type="entry name" value="N6_MTASE"/>
    <property type="match status" value="1"/>
</dbReference>
<dbReference type="Gene3D" id="3.40.50.150">
    <property type="entry name" value="Vaccinia Virus protein VP39"/>
    <property type="match status" value="1"/>
</dbReference>
<dbReference type="InterPro" id="IPR011639">
    <property type="entry name" value="MethylTrfase_TaqI-like_dom"/>
</dbReference>
<accession>A0A838CT87</accession>
<evidence type="ECO:0000313" key="9">
    <source>
        <dbReference type="Proteomes" id="UP000571017"/>
    </source>
</evidence>
<evidence type="ECO:0000256" key="3">
    <source>
        <dbReference type="ARBA" id="ARBA00022603"/>
    </source>
</evidence>
<comment type="similarity">
    <text evidence="1">Belongs to the N(4)/N(6)-methyltransferase family.</text>
</comment>
<evidence type="ECO:0000256" key="5">
    <source>
        <dbReference type="ARBA" id="ARBA00022691"/>
    </source>
</evidence>
<dbReference type="AlphaFoldDB" id="A0A838CT87"/>
<comment type="catalytic activity">
    <reaction evidence="6">
        <text>a 2'-deoxyadenosine in DNA + S-adenosyl-L-methionine = an N(6)-methyl-2'-deoxyadenosine in DNA + S-adenosyl-L-homocysteine + H(+)</text>
        <dbReference type="Rhea" id="RHEA:15197"/>
        <dbReference type="Rhea" id="RHEA-COMP:12418"/>
        <dbReference type="Rhea" id="RHEA-COMP:12419"/>
        <dbReference type="ChEBI" id="CHEBI:15378"/>
        <dbReference type="ChEBI" id="CHEBI:57856"/>
        <dbReference type="ChEBI" id="CHEBI:59789"/>
        <dbReference type="ChEBI" id="CHEBI:90615"/>
        <dbReference type="ChEBI" id="CHEBI:90616"/>
        <dbReference type="EC" id="2.1.1.72"/>
    </reaction>
</comment>
<dbReference type="SUPFAM" id="SSF53335">
    <property type="entry name" value="S-adenosyl-L-methionine-dependent methyltransferases"/>
    <property type="match status" value="1"/>
</dbReference>
<dbReference type="InterPro" id="IPR002052">
    <property type="entry name" value="DNA_methylase_N6_adenine_CS"/>
</dbReference>
<sequence length="481" mass="55988">MLSQQRAMGQYSTPQETVHYMVETVLDHLNAHDRPQLLDPSTGDGIFIQSLIHAGMTPSQLHAYDVDPNTPQPSEGIQFSYQDFLKVDDEEQFDAIIGNPPYKSKRQSTYFNHNKQVLEEEFKDIGVHNMYSLFIYKGIQVLRENGILSMIVQDSFLTNVYYKRFREYLLTHTEIQEIILAPRRLFHHGKADVRTAILTLKKKKPVDHSHHVRLVDRLNYQQYTNPPEERVQYLPQEAFLKLPNFNLTVNVPSEILSLFQTAYTPLEQVVPIKTGLSTGNDGHFLRKANEASETDGWIPFYKNGGAKDAWYYQPKFYIHKDWEQQSKAHKTFTVRNPSYFFKEGITCSSMGVKFSASYLPEGSLFGVNANLFPDNQEDLYYFLGFLNSRLVKYMLRKVLNRTNMVTSGYIKKIPFVTPSPEQKSIISEFSRKLVEGKCQNRDYPTEELHEEIDRVIFDVYGISEKNRHHVRDFCDHVLERL</sequence>
<dbReference type="InterPro" id="IPR050953">
    <property type="entry name" value="N4_N6_ade-DNA_methylase"/>
</dbReference>
<gene>
    <name evidence="8" type="ORF">H0266_09405</name>
</gene>
<organism evidence="8 9">
    <name type="scientific">Halobacillus locisalis</name>
    <dbReference type="NCBI Taxonomy" id="220753"/>
    <lineage>
        <taxon>Bacteria</taxon>
        <taxon>Bacillati</taxon>
        <taxon>Bacillota</taxon>
        <taxon>Bacilli</taxon>
        <taxon>Bacillales</taxon>
        <taxon>Bacillaceae</taxon>
        <taxon>Halobacillus</taxon>
    </lineage>
</organism>
<evidence type="ECO:0000256" key="6">
    <source>
        <dbReference type="ARBA" id="ARBA00047942"/>
    </source>
</evidence>
<dbReference type="EC" id="2.1.1.72" evidence="2"/>
<evidence type="ECO:0000256" key="4">
    <source>
        <dbReference type="ARBA" id="ARBA00022679"/>
    </source>
</evidence>
<protein>
    <recommendedName>
        <fullName evidence="2">site-specific DNA-methyltransferase (adenine-specific)</fullName>
        <ecNumber evidence="2">2.1.1.72</ecNumber>
    </recommendedName>
</protein>
<dbReference type="InterPro" id="IPR029063">
    <property type="entry name" value="SAM-dependent_MTases_sf"/>
</dbReference>
<dbReference type="Pfam" id="PF07669">
    <property type="entry name" value="Eco57I"/>
    <property type="match status" value="1"/>
</dbReference>
<dbReference type="PRINTS" id="PR00507">
    <property type="entry name" value="N12N6MTFRASE"/>
</dbReference>
<reference evidence="8 9" key="1">
    <citation type="journal article" date="2004" name="Extremophiles">
        <title>Halobacillus locisalis sp. nov., a halophilic bacterium isolated from a marine solar saltern of the Yellow Sea in Korea.</title>
        <authorList>
            <person name="Yoon J.H."/>
            <person name="Kang K.H."/>
            <person name="Oh T.K."/>
            <person name="Park Y.H."/>
        </authorList>
    </citation>
    <scope>NUCLEOTIDE SEQUENCE [LARGE SCALE GENOMIC DNA]</scope>
    <source>
        <strain evidence="8 9">KCTC 3788</strain>
    </source>
</reference>
<keyword evidence="9" id="KW-1185">Reference proteome</keyword>
<dbReference type="PANTHER" id="PTHR33841:SF5">
    <property type="entry name" value="DNA METHYLASE (MODIFICATION METHYLASE) (METHYLTRANSFERASE)-RELATED"/>
    <property type="match status" value="1"/>
</dbReference>
<keyword evidence="3 8" id="KW-0489">Methyltransferase</keyword>
<dbReference type="RefSeq" id="WP_181472144.1">
    <property type="nucleotide sequence ID" value="NZ_JACEFG010000002.1"/>
</dbReference>
<keyword evidence="5" id="KW-0949">S-adenosyl-L-methionine</keyword>
<dbReference type="GO" id="GO:0009007">
    <property type="term" value="F:site-specific DNA-methyltransferase (adenine-specific) activity"/>
    <property type="evidence" value="ECO:0007669"/>
    <property type="project" value="UniProtKB-EC"/>
</dbReference>
<dbReference type="GO" id="GO:0006304">
    <property type="term" value="P:DNA modification"/>
    <property type="evidence" value="ECO:0007669"/>
    <property type="project" value="InterPro"/>
</dbReference>
<evidence type="ECO:0000259" key="7">
    <source>
        <dbReference type="Pfam" id="PF07669"/>
    </source>
</evidence>
<evidence type="ECO:0000313" key="8">
    <source>
        <dbReference type="EMBL" id="MBA2175108.1"/>
    </source>
</evidence>
<comment type="caution">
    <text evidence="8">The sequence shown here is derived from an EMBL/GenBank/DDBJ whole genome shotgun (WGS) entry which is preliminary data.</text>
</comment>
<feature type="domain" description="Type II methyltransferase M.TaqI-like" evidence="7">
    <location>
        <begin position="79"/>
        <end position="179"/>
    </location>
</feature>
<dbReference type="GO" id="GO:0032259">
    <property type="term" value="P:methylation"/>
    <property type="evidence" value="ECO:0007669"/>
    <property type="project" value="UniProtKB-KW"/>
</dbReference>
<dbReference type="CDD" id="cd02440">
    <property type="entry name" value="AdoMet_MTases"/>
    <property type="match status" value="1"/>
</dbReference>
<dbReference type="PANTHER" id="PTHR33841">
    <property type="entry name" value="DNA METHYLTRANSFERASE YEEA-RELATED"/>
    <property type="match status" value="1"/>
</dbReference>
<keyword evidence="4" id="KW-0808">Transferase</keyword>
<name>A0A838CT87_9BACI</name>
<dbReference type="EMBL" id="JACEFG010000002">
    <property type="protein sequence ID" value="MBA2175108.1"/>
    <property type="molecule type" value="Genomic_DNA"/>
</dbReference>
<evidence type="ECO:0000256" key="1">
    <source>
        <dbReference type="ARBA" id="ARBA00006594"/>
    </source>
</evidence>
<dbReference type="GO" id="GO:0003676">
    <property type="term" value="F:nucleic acid binding"/>
    <property type="evidence" value="ECO:0007669"/>
    <property type="project" value="InterPro"/>
</dbReference>
<dbReference type="Proteomes" id="UP000571017">
    <property type="component" value="Unassembled WGS sequence"/>
</dbReference>
<evidence type="ECO:0000256" key="2">
    <source>
        <dbReference type="ARBA" id="ARBA00011900"/>
    </source>
</evidence>